<dbReference type="GO" id="GO:0004222">
    <property type="term" value="F:metalloendopeptidase activity"/>
    <property type="evidence" value="ECO:0007669"/>
    <property type="project" value="TreeGrafter"/>
</dbReference>
<dbReference type="GO" id="GO:0016485">
    <property type="term" value="P:protein processing"/>
    <property type="evidence" value="ECO:0007669"/>
    <property type="project" value="TreeGrafter"/>
</dbReference>
<dbReference type="GO" id="GO:0046872">
    <property type="term" value="F:metal ion binding"/>
    <property type="evidence" value="ECO:0007669"/>
    <property type="project" value="UniProtKB-KW"/>
</dbReference>
<comment type="similarity">
    <text evidence="4">Belongs to the peptidase M16 family. PreP subfamily.</text>
</comment>
<evidence type="ECO:0000256" key="12">
    <source>
        <dbReference type="ARBA" id="ARBA00023128"/>
    </source>
</evidence>
<evidence type="ECO:0000256" key="6">
    <source>
        <dbReference type="ARBA" id="ARBA00020167"/>
    </source>
</evidence>
<evidence type="ECO:0000256" key="13">
    <source>
        <dbReference type="ARBA" id="ARBA00034552"/>
    </source>
</evidence>
<organism evidence="17 18">
    <name type="scientific">Cudoniella acicularis</name>
    <dbReference type="NCBI Taxonomy" id="354080"/>
    <lineage>
        <taxon>Eukaryota</taxon>
        <taxon>Fungi</taxon>
        <taxon>Dikarya</taxon>
        <taxon>Ascomycota</taxon>
        <taxon>Pezizomycotina</taxon>
        <taxon>Leotiomycetes</taxon>
        <taxon>Helotiales</taxon>
        <taxon>Tricladiaceae</taxon>
        <taxon>Cudoniella</taxon>
    </lineage>
</organism>
<reference evidence="17 18" key="1">
    <citation type="submission" date="2020-03" db="EMBL/GenBank/DDBJ databases">
        <title>Draft Genome Sequence of Cudoniella acicularis.</title>
        <authorList>
            <person name="Buettner E."/>
            <person name="Kellner H."/>
        </authorList>
    </citation>
    <scope>NUCLEOTIDE SEQUENCE [LARGE SCALE GENOMIC DNA]</scope>
    <source>
        <strain evidence="17 18">DSM 108380</strain>
    </source>
</reference>
<keyword evidence="7" id="KW-0645">Protease</keyword>
<dbReference type="InterPro" id="IPR055130">
    <property type="entry name" value="PreP_C"/>
</dbReference>
<feature type="region of interest" description="Disordered" evidence="15">
    <location>
        <begin position="902"/>
        <end position="925"/>
    </location>
</feature>
<evidence type="ECO:0000256" key="4">
    <source>
        <dbReference type="ARBA" id="ARBA00007575"/>
    </source>
</evidence>
<comment type="cofactor">
    <cofactor evidence="1">
        <name>Zn(2+)</name>
        <dbReference type="ChEBI" id="CHEBI:29105"/>
    </cofactor>
</comment>
<keyword evidence="11" id="KW-0482">Metalloprotease</keyword>
<dbReference type="Gene3D" id="3.30.830.10">
    <property type="entry name" value="Metalloenzyme, LuxS/M16 peptidase-like"/>
    <property type="match status" value="4"/>
</dbReference>
<dbReference type="InterPro" id="IPR007863">
    <property type="entry name" value="Peptidase_M16_C"/>
</dbReference>
<evidence type="ECO:0000256" key="1">
    <source>
        <dbReference type="ARBA" id="ARBA00001947"/>
    </source>
</evidence>
<dbReference type="Pfam" id="PF22516">
    <property type="entry name" value="PreP_C"/>
    <property type="match status" value="1"/>
</dbReference>
<evidence type="ECO:0000256" key="3">
    <source>
        <dbReference type="ARBA" id="ARBA00004569"/>
    </source>
</evidence>
<dbReference type="OrthoDB" id="10250783at2759"/>
<evidence type="ECO:0000256" key="9">
    <source>
        <dbReference type="ARBA" id="ARBA00022801"/>
    </source>
</evidence>
<dbReference type="AlphaFoldDB" id="A0A8H4RJG7"/>
<keyword evidence="18" id="KW-1185">Reference proteome</keyword>
<dbReference type="InterPro" id="IPR013578">
    <property type="entry name" value="Peptidase_M16C_assoc"/>
</dbReference>
<comment type="subunit">
    <text evidence="5">Monomer and homodimer; homodimerization is induced by binding of the substrate.</text>
</comment>
<dbReference type="PANTHER" id="PTHR43016">
    <property type="entry name" value="PRESEQUENCE PROTEASE"/>
    <property type="match status" value="1"/>
</dbReference>
<comment type="caution">
    <text evidence="17">The sequence shown here is derived from an EMBL/GenBank/DDBJ whole genome shotgun (WGS) entry which is preliminary data.</text>
</comment>
<comment type="function">
    <text evidence="14">Degrades mitochondrial transit peptides after their cleavage in the intermembrane space or in the matrix, and presequence peptides; clearance of these peptides is required to keep the presequence processing machinery running. Preferentially cleaves the N-terminal side of paired basic amino acid residues. Also degrades other unstructured peptides. May function as an ATP-dependent peptidase as opposed to a metalloendopeptidase.</text>
</comment>
<evidence type="ECO:0000256" key="7">
    <source>
        <dbReference type="ARBA" id="ARBA00022670"/>
    </source>
</evidence>
<sequence length="925" mass="102525">MLPRTLSNFMNAFTASDHTFYPFATTNQQDFKNLMSVYLDATLHPLLKQSDFTQEGWRIGPENPTASLAGNSAKPEDSKLVFKGVVYNEMKGQMSDAGYLYYIRFQDHIFPAINNSGGDPQKMTDLTYEQLKKFHAEHYHPSNAKVFTYGDMPLADHLVEVNAQLSVFERIEGDMEIRLPVDLSDGPKFITVVGPIDPLVDMDMQYKTSTSWLMGDTTNILENFSLGLLSALLMDGYGSPLYRNLIEAGLGTEWSPNSGFDGSGRIGIFSIGLTGVKEADVPKVREAIKKTFAEAYENGFEQSKIDGYLHQLELSLKHKTAKFGMTLMQRIKPHWFEGVDPFESLAWNDTVQAFKTELAKGKYLEGLLGKYLLNDKTLTFTMTPSKTYANGLVEEEATRLAIKIAEVTKQVGGEAEARAQLEKRELELLEEQGKSNTQDLSCLPTVYVKDIPRQREAVEVRDSKIGNADVQWREAPTNGLTYFRAVNTFENLPEELRALIPLFTDCIMRLGTKDATMEQLEDLIKLKTGGVGAGYYASPSPLDFNLSKEGMSFSGTALDRNVPDMFQLLRKLVLETDFDSTEAQLRIRQLLQGSADGAVNNIASSGHVYARGVAEAGISNYGRLREQVGGLSQVKLVTSLASRPESEGLADVIEKLKAIQNIAFSGSSTFRTAVTCGPETVSNNEALLQQFLSSLPQSQTPSPRTPAPELSRNSKTFFPLPYQVYYGALALPTVSYASPAGAPLQILAQLLTHKHLHHEIREKGGAYGGGAYSKAINGVFGFYSYRDPNPQNTISIMRNAGQWAVEKQWSERDLEEAKLSVFQSIDAPKSVSDEGMTRFLSGVSDEMMQERRERLLDVTKDQVREVAQEYIVDAMAKGEGKMVFLGEKKPWVDAEWETRELGMAAPTPASEIQDEGDVKEAALGS</sequence>
<dbReference type="FunFam" id="3.30.830.10:FF:000009">
    <property type="entry name" value="Presequence protease, mitochondrial"/>
    <property type="match status" value="1"/>
</dbReference>
<name>A0A8H4RJG7_9HELO</name>
<dbReference type="FunFam" id="3.30.830.10:FF:000020">
    <property type="entry name" value="Mitochondrial presequence protease"/>
    <property type="match status" value="1"/>
</dbReference>
<dbReference type="GO" id="GO:0005759">
    <property type="term" value="C:mitochondrial matrix"/>
    <property type="evidence" value="ECO:0007669"/>
    <property type="project" value="UniProtKB-SubCell"/>
</dbReference>
<feature type="compositionally biased region" description="Basic and acidic residues" evidence="15">
    <location>
        <begin position="916"/>
        <end position="925"/>
    </location>
</feature>
<accession>A0A8H4RJG7</accession>
<dbReference type="Pfam" id="PF05193">
    <property type="entry name" value="Peptidase_M16_C"/>
    <property type="match status" value="1"/>
</dbReference>
<evidence type="ECO:0000256" key="11">
    <source>
        <dbReference type="ARBA" id="ARBA00023049"/>
    </source>
</evidence>
<evidence type="ECO:0000256" key="5">
    <source>
        <dbReference type="ARBA" id="ARBA00011853"/>
    </source>
</evidence>
<evidence type="ECO:0000256" key="14">
    <source>
        <dbReference type="ARBA" id="ARBA00045897"/>
    </source>
</evidence>
<dbReference type="InterPro" id="IPR011249">
    <property type="entry name" value="Metalloenz_LuxS/M16"/>
</dbReference>
<keyword evidence="8" id="KW-0479">Metal-binding</keyword>
<dbReference type="GO" id="GO:0005758">
    <property type="term" value="C:mitochondrial intermembrane space"/>
    <property type="evidence" value="ECO:0007669"/>
    <property type="project" value="UniProtKB-SubCell"/>
</dbReference>
<dbReference type="Proteomes" id="UP000566819">
    <property type="component" value="Unassembled WGS sequence"/>
</dbReference>
<dbReference type="SMART" id="SM01264">
    <property type="entry name" value="M16C_associated"/>
    <property type="match status" value="1"/>
</dbReference>
<feature type="domain" description="Peptidase M16C associated" evidence="16">
    <location>
        <begin position="382"/>
        <end position="640"/>
    </location>
</feature>
<evidence type="ECO:0000256" key="10">
    <source>
        <dbReference type="ARBA" id="ARBA00022833"/>
    </source>
</evidence>
<dbReference type="EMBL" id="JAAMPI010000613">
    <property type="protein sequence ID" value="KAF4629901.1"/>
    <property type="molecule type" value="Genomic_DNA"/>
</dbReference>
<evidence type="ECO:0000256" key="8">
    <source>
        <dbReference type="ARBA" id="ARBA00022723"/>
    </source>
</evidence>
<keyword evidence="9" id="KW-0378">Hydrolase</keyword>
<keyword evidence="12" id="KW-0496">Mitochondrion</keyword>
<gene>
    <name evidence="17" type="ORF">G7Y89_g8242</name>
</gene>
<proteinExistence type="inferred from homology"/>
<dbReference type="Pfam" id="PF08367">
    <property type="entry name" value="M16C_assoc"/>
    <property type="match status" value="1"/>
</dbReference>
<dbReference type="SUPFAM" id="SSF63411">
    <property type="entry name" value="LuxS/MPP-like metallohydrolase"/>
    <property type="match status" value="4"/>
</dbReference>
<protein>
    <recommendedName>
        <fullName evidence="6">Presequence protease, mitochondrial</fullName>
    </recommendedName>
    <alternativeName>
        <fullName evidence="13">Pitrilysin metalloproteinase</fullName>
    </alternativeName>
</protein>
<dbReference type="PANTHER" id="PTHR43016:SF13">
    <property type="entry name" value="PRESEQUENCE PROTEASE, MITOCHONDRIAL"/>
    <property type="match status" value="1"/>
</dbReference>
<evidence type="ECO:0000256" key="2">
    <source>
        <dbReference type="ARBA" id="ARBA00004305"/>
    </source>
</evidence>
<evidence type="ECO:0000313" key="18">
    <source>
        <dbReference type="Proteomes" id="UP000566819"/>
    </source>
</evidence>
<evidence type="ECO:0000259" key="16">
    <source>
        <dbReference type="SMART" id="SM01264"/>
    </source>
</evidence>
<evidence type="ECO:0000313" key="17">
    <source>
        <dbReference type="EMBL" id="KAF4629901.1"/>
    </source>
</evidence>
<keyword evidence="10" id="KW-0862">Zinc</keyword>
<comment type="subcellular location">
    <subcellularLocation>
        <location evidence="3">Mitochondrion intermembrane space</location>
    </subcellularLocation>
    <subcellularLocation>
        <location evidence="2">Mitochondrion matrix</location>
    </subcellularLocation>
</comment>
<evidence type="ECO:0000256" key="15">
    <source>
        <dbReference type="SAM" id="MobiDB-lite"/>
    </source>
</evidence>